<sequence>MEDKIGKVIKRIYVKVPIKLETPLIIGSKDSYNADIEVLKDSKGIPFVPASSLAGVFRDYLKQLSNYDKDVIGLMFGKDYGDYTMSCINIYDGFFVGDYKLRIRDGVKLNERKASVKGSKYDYEIVETGASFILRMELVIRDSYSMYENDFKRMLAQILYGLEKGQIFLGAKANRGFGYISIDKNDLSILELDFKKDNNAWDKWINFDWEKFLPNIKSYMELCDNDTLLNKTLYNRLVAEINICSSIMIRQYSKFSEGYPEVDYEHIKCNGKPVIPGTSWAGTIRQSSIMILEELRRESLNVNVDKIIKDIFGYVEDEEDEKASKASLVKIKESIIVDGDEKTRELLIQRVRIDRFTGGAMDTGLYNEKTQHFGKTKLEILIRKNNDYVIGLLLLVLKELNTGIAAIGGETSIGRGLVKVNSISLDGEEVNDEREERYLRDLLKYLRGGN</sequence>
<feature type="domain" description="CRISPR type III-associated protein" evidence="2">
    <location>
        <begin position="263"/>
        <end position="419"/>
    </location>
</feature>
<keyword evidence="1" id="KW-0051">Antiviral defense</keyword>
<reference evidence="3 4" key="1">
    <citation type="submission" date="2016-11" db="EMBL/GenBank/DDBJ databases">
        <authorList>
            <person name="Jaros S."/>
            <person name="Januszkiewicz K."/>
            <person name="Wedrychowicz H."/>
        </authorList>
    </citation>
    <scope>NUCLEOTIDE SEQUENCE [LARGE SCALE GENOMIC DNA]</scope>
    <source>
        <strain evidence="3 4">DSM 19022</strain>
    </source>
</reference>
<gene>
    <name evidence="3" type="ORF">SAMN02745176_02298</name>
</gene>
<dbReference type="RefSeq" id="WP_073026344.1">
    <property type="nucleotide sequence ID" value="NZ_FQZS01000015.1"/>
</dbReference>
<dbReference type="GO" id="GO:0051607">
    <property type="term" value="P:defense response to virus"/>
    <property type="evidence" value="ECO:0007669"/>
    <property type="project" value="UniProtKB-KW"/>
</dbReference>
<evidence type="ECO:0000259" key="2">
    <source>
        <dbReference type="Pfam" id="PF03787"/>
    </source>
</evidence>
<dbReference type="STRING" id="1122184.SAMN02745176_02298"/>
<dbReference type="PANTHER" id="PTHR35579:SF6">
    <property type="entry name" value="DUF324 DOMAIN-CONTAINING PROTEIN"/>
    <property type="match status" value="1"/>
</dbReference>
<keyword evidence="4" id="KW-1185">Reference proteome</keyword>
<accession>A0A1M6GC12</accession>
<name>A0A1M6GC12_9FIRM</name>
<dbReference type="OrthoDB" id="1063910at2"/>
<dbReference type="AlphaFoldDB" id="A0A1M6GC12"/>
<evidence type="ECO:0000256" key="1">
    <source>
        <dbReference type="ARBA" id="ARBA00023118"/>
    </source>
</evidence>
<dbReference type="InterPro" id="IPR005537">
    <property type="entry name" value="RAMP_III_fam"/>
</dbReference>
<organism evidence="3 4">
    <name type="scientific">Lutispora thermophila DSM 19022</name>
    <dbReference type="NCBI Taxonomy" id="1122184"/>
    <lineage>
        <taxon>Bacteria</taxon>
        <taxon>Bacillati</taxon>
        <taxon>Bacillota</taxon>
        <taxon>Clostridia</taxon>
        <taxon>Lutisporales</taxon>
        <taxon>Lutisporaceae</taxon>
        <taxon>Lutispora</taxon>
    </lineage>
</organism>
<evidence type="ECO:0000313" key="4">
    <source>
        <dbReference type="Proteomes" id="UP000184442"/>
    </source>
</evidence>
<protein>
    <submittedName>
        <fullName evidence="3">CRISPR/Cas system CSM-associated protein Csm3, group 7 of RAMP superfamily</fullName>
    </submittedName>
</protein>
<feature type="domain" description="CRISPR type III-associated protein" evidence="2">
    <location>
        <begin position="18"/>
        <end position="180"/>
    </location>
</feature>
<dbReference type="PANTHER" id="PTHR35579">
    <property type="entry name" value="CRISPR SYSTEM CMS ENDORIBONUCLEASE CSM3"/>
    <property type="match status" value="1"/>
</dbReference>
<dbReference type="EMBL" id="FQZS01000015">
    <property type="protein sequence ID" value="SHJ07459.1"/>
    <property type="molecule type" value="Genomic_DNA"/>
</dbReference>
<dbReference type="Proteomes" id="UP000184442">
    <property type="component" value="Unassembled WGS sequence"/>
</dbReference>
<proteinExistence type="predicted"/>
<evidence type="ECO:0000313" key="3">
    <source>
        <dbReference type="EMBL" id="SHJ07459.1"/>
    </source>
</evidence>
<dbReference type="InterPro" id="IPR052216">
    <property type="entry name" value="CRISPR_Csm3_endoribonuclease"/>
</dbReference>
<dbReference type="CDD" id="cd09726">
    <property type="entry name" value="RAMP_I_III"/>
    <property type="match status" value="1"/>
</dbReference>
<dbReference type="Pfam" id="PF03787">
    <property type="entry name" value="RAMPs"/>
    <property type="match status" value="2"/>
</dbReference>